<name>A0A3P8F871_9TREM</name>
<dbReference type="EMBL" id="UZAI01017085">
    <property type="protein sequence ID" value="VDP20279.1"/>
    <property type="molecule type" value="Genomic_DNA"/>
</dbReference>
<evidence type="ECO:0000256" key="1">
    <source>
        <dbReference type="SAM" id="MobiDB-lite"/>
    </source>
</evidence>
<protein>
    <submittedName>
        <fullName evidence="2">Uncharacterized protein</fullName>
    </submittedName>
</protein>
<proteinExistence type="predicted"/>
<dbReference type="Proteomes" id="UP000277204">
    <property type="component" value="Unassembled WGS sequence"/>
</dbReference>
<accession>A0A3P8F871</accession>
<sequence>MCCSLKYCVTMTPSPCSQGKKSNESLRKSDTSTMSTKSNNPIVNLTAAFLAKRPRAHSPVCGNSKDCVTPLVKNTLHGPTLDFRIRRTPTHTVLRNQNVNMIRSPVSAIYSHSNGKSSKSENQMIYL</sequence>
<organism evidence="2 3">
    <name type="scientific">Schistosoma margrebowiei</name>
    <dbReference type="NCBI Taxonomy" id="48269"/>
    <lineage>
        <taxon>Eukaryota</taxon>
        <taxon>Metazoa</taxon>
        <taxon>Spiralia</taxon>
        <taxon>Lophotrochozoa</taxon>
        <taxon>Platyhelminthes</taxon>
        <taxon>Trematoda</taxon>
        <taxon>Digenea</taxon>
        <taxon>Strigeidida</taxon>
        <taxon>Schistosomatoidea</taxon>
        <taxon>Schistosomatidae</taxon>
        <taxon>Schistosoma</taxon>
    </lineage>
</organism>
<reference evidence="2 3" key="1">
    <citation type="submission" date="2018-11" db="EMBL/GenBank/DDBJ databases">
        <authorList>
            <consortium name="Pathogen Informatics"/>
        </authorList>
    </citation>
    <scope>NUCLEOTIDE SEQUENCE [LARGE SCALE GENOMIC DNA]</scope>
    <source>
        <strain evidence="2 3">Zambia</strain>
    </source>
</reference>
<keyword evidence="3" id="KW-1185">Reference proteome</keyword>
<gene>
    <name evidence="2" type="ORF">SMRZ_LOCUS16203</name>
</gene>
<feature type="compositionally biased region" description="Basic and acidic residues" evidence="1">
    <location>
        <begin position="21"/>
        <end position="30"/>
    </location>
</feature>
<evidence type="ECO:0000313" key="2">
    <source>
        <dbReference type="EMBL" id="VDP20279.1"/>
    </source>
</evidence>
<feature type="region of interest" description="Disordered" evidence="1">
    <location>
        <begin position="15"/>
        <end position="39"/>
    </location>
</feature>
<evidence type="ECO:0000313" key="3">
    <source>
        <dbReference type="Proteomes" id="UP000277204"/>
    </source>
</evidence>
<dbReference type="AlphaFoldDB" id="A0A3P8F871"/>